<proteinExistence type="predicted"/>
<organism evidence="1 2">
    <name type="scientific">Botryotinia fuckeliana (strain T4)</name>
    <name type="common">Noble rot fungus</name>
    <name type="synonym">Botrytis cinerea</name>
    <dbReference type="NCBI Taxonomy" id="999810"/>
    <lineage>
        <taxon>Eukaryota</taxon>
        <taxon>Fungi</taxon>
        <taxon>Dikarya</taxon>
        <taxon>Ascomycota</taxon>
        <taxon>Pezizomycotina</taxon>
        <taxon>Leotiomycetes</taxon>
        <taxon>Helotiales</taxon>
        <taxon>Sclerotiniaceae</taxon>
        <taxon>Botrytis</taxon>
    </lineage>
</organism>
<accession>G2XZT5</accession>
<name>G2XZT5_BOTF4</name>
<evidence type="ECO:0000313" key="2">
    <source>
        <dbReference type="Proteomes" id="UP000008177"/>
    </source>
</evidence>
<reference evidence="2" key="1">
    <citation type="journal article" date="2011" name="PLoS Genet.">
        <title>Genomic analysis of the necrotrophic fungal pathogens Sclerotinia sclerotiorum and Botrytis cinerea.</title>
        <authorList>
            <person name="Amselem J."/>
            <person name="Cuomo C.A."/>
            <person name="van Kan J.A."/>
            <person name="Viaud M."/>
            <person name="Benito E.P."/>
            <person name="Couloux A."/>
            <person name="Coutinho P.M."/>
            <person name="de Vries R.P."/>
            <person name="Dyer P.S."/>
            <person name="Fillinger S."/>
            <person name="Fournier E."/>
            <person name="Gout L."/>
            <person name="Hahn M."/>
            <person name="Kohn L."/>
            <person name="Lapalu N."/>
            <person name="Plummer K.M."/>
            <person name="Pradier J.M."/>
            <person name="Quevillon E."/>
            <person name="Sharon A."/>
            <person name="Simon A."/>
            <person name="ten Have A."/>
            <person name="Tudzynski B."/>
            <person name="Tudzynski P."/>
            <person name="Wincker P."/>
            <person name="Andrew M."/>
            <person name="Anthouard V."/>
            <person name="Beever R.E."/>
            <person name="Beffa R."/>
            <person name="Benoit I."/>
            <person name="Bouzid O."/>
            <person name="Brault B."/>
            <person name="Chen Z."/>
            <person name="Choquer M."/>
            <person name="Collemare J."/>
            <person name="Cotton P."/>
            <person name="Danchin E.G."/>
            <person name="Da Silva C."/>
            <person name="Gautier A."/>
            <person name="Giraud C."/>
            <person name="Giraud T."/>
            <person name="Gonzalez C."/>
            <person name="Grossetete S."/>
            <person name="Guldener U."/>
            <person name="Henrissat B."/>
            <person name="Howlett B.J."/>
            <person name="Kodira C."/>
            <person name="Kretschmer M."/>
            <person name="Lappartient A."/>
            <person name="Leroch M."/>
            <person name="Levis C."/>
            <person name="Mauceli E."/>
            <person name="Neuveglise C."/>
            <person name="Oeser B."/>
            <person name="Pearson M."/>
            <person name="Poulain J."/>
            <person name="Poussereau N."/>
            <person name="Quesneville H."/>
            <person name="Rascle C."/>
            <person name="Schumacher J."/>
            <person name="Segurens B."/>
            <person name="Sexton A."/>
            <person name="Silva E."/>
            <person name="Sirven C."/>
            <person name="Soanes D.M."/>
            <person name="Talbot N.J."/>
            <person name="Templeton M."/>
            <person name="Yandava C."/>
            <person name="Yarden O."/>
            <person name="Zeng Q."/>
            <person name="Rollins J.A."/>
            <person name="Lebrun M.H."/>
            <person name="Dickman M."/>
        </authorList>
    </citation>
    <scope>NUCLEOTIDE SEQUENCE [LARGE SCALE GENOMIC DNA]</scope>
    <source>
        <strain evidence="2">T4</strain>
    </source>
</reference>
<evidence type="ECO:0000313" key="1">
    <source>
        <dbReference type="EMBL" id="CCD45972.1"/>
    </source>
</evidence>
<sequence>MGKKAKHIPLSPRSINICPRAHPSRFQQETNTLFSHVDQQVKTEE</sequence>
<dbReference type="AlphaFoldDB" id="G2XZT5"/>
<dbReference type="HOGENOM" id="CLU_3207524_0_0_1"/>
<gene>
    <name evidence="1" type="ORF">BofuT4_uP049900.1</name>
</gene>
<protein>
    <submittedName>
        <fullName evidence="1">Uncharacterized protein</fullName>
    </submittedName>
</protein>
<dbReference type="InParanoid" id="G2XZT5"/>
<dbReference type="Proteomes" id="UP000008177">
    <property type="component" value="Unplaced contigs"/>
</dbReference>
<dbReference type="EMBL" id="FQ790278">
    <property type="protein sequence ID" value="CCD45972.1"/>
    <property type="molecule type" value="Genomic_DNA"/>
</dbReference>